<dbReference type="Proteomes" id="UP000580839">
    <property type="component" value="Unassembled WGS sequence"/>
</dbReference>
<feature type="transmembrane region" description="Helical" evidence="2">
    <location>
        <begin position="20"/>
        <end position="38"/>
    </location>
</feature>
<gene>
    <name evidence="4" type="ORF">HOP12_01300</name>
</gene>
<dbReference type="Gene3D" id="3.60.40.10">
    <property type="entry name" value="PPM-type phosphatase domain"/>
    <property type="match status" value="1"/>
</dbReference>
<evidence type="ECO:0000313" key="5">
    <source>
        <dbReference type="Proteomes" id="UP000580839"/>
    </source>
</evidence>
<feature type="transmembrane region" description="Helical" evidence="2">
    <location>
        <begin position="123"/>
        <end position="146"/>
    </location>
</feature>
<evidence type="ECO:0000259" key="3">
    <source>
        <dbReference type="PROSITE" id="PS51746"/>
    </source>
</evidence>
<dbReference type="AlphaFoldDB" id="A0A849SGV0"/>
<name>A0A849SGV0_UNCEI</name>
<dbReference type="SMART" id="SM00331">
    <property type="entry name" value="PP2C_SIG"/>
    <property type="match status" value="1"/>
</dbReference>
<dbReference type="InterPro" id="IPR036457">
    <property type="entry name" value="PPM-type-like_dom_sf"/>
</dbReference>
<comment type="caution">
    <text evidence="4">The sequence shown here is derived from an EMBL/GenBank/DDBJ whole genome shotgun (WGS) entry which is preliminary data.</text>
</comment>
<dbReference type="PROSITE" id="PS51746">
    <property type="entry name" value="PPM_2"/>
    <property type="match status" value="1"/>
</dbReference>
<dbReference type="InterPro" id="IPR052016">
    <property type="entry name" value="Bact_Sigma-Reg"/>
</dbReference>
<evidence type="ECO:0000256" key="2">
    <source>
        <dbReference type="SAM" id="Phobius"/>
    </source>
</evidence>
<dbReference type="PANTHER" id="PTHR43156:SF2">
    <property type="entry name" value="STAGE II SPORULATION PROTEIN E"/>
    <property type="match status" value="1"/>
</dbReference>
<dbReference type="PANTHER" id="PTHR43156">
    <property type="entry name" value="STAGE II SPORULATION PROTEIN E-RELATED"/>
    <property type="match status" value="1"/>
</dbReference>
<feature type="domain" description="PPM-type phosphatase" evidence="3">
    <location>
        <begin position="179"/>
        <end position="394"/>
    </location>
</feature>
<protein>
    <submittedName>
        <fullName evidence="4">Serine/threonine-protein phosphatase</fullName>
    </submittedName>
</protein>
<dbReference type="Pfam" id="PF07228">
    <property type="entry name" value="SpoIIE"/>
    <property type="match status" value="1"/>
</dbReference>
<dbReference type="SUPFAM" id="SSF81606">
    <property type="entry name" value="PP2C-like"/>
    <property type="match status" value="1"/>
</dbReference>
<sequence>MSPKSSGPEPLSSTLLRQLWLVPVSAIPFALFFGTVYGSSWSGYVRSYQASLVFSAVIAVAVMASERALVPQLQRRFGGARGLPLWAGIAVRLGTSIGAAMIGAMIVNSTVMPGLMGSMRGLLVIAMYSILFSVLVIGAVYAWVFYHQSLDKARSEQELEMARRIQRSFLISQFPDSPRFEIHAYNRSSREVSGDFYDVVPSGATGLLLAVADVAGKGVPAALLTSMLQASVRTQAAGAAPVSEILEIVNGVAHRSTSVHQFATFFLARLDEQKLTLEYCNAGHNPPLLWRSNGECRTLDCGGTVVGILPEVRYAQETLALGPGDRLLIYSDGLTEAEAPDGEQYGEERLTAFLGALPSALSARELLERVLKDLDRHLADREAGDDVTLLTLRVLDPDPRG</sequence>
<proteinExistence type="predicted"/>
<accession>A0A849SGV0</accession>
<keyword evidence="2" id="KW-0472">Membrane</keyword>
<evidence type="ECO:0000256" key="1">
    <source>
        <dbReference type="ARBA" id="ARBA00022801"/>
    </source>
</evidence>
<keyword evidence="2" id="KW-0812">Transmembrane</keyword>
<keyword evidence="2" id="KW-1133">Transmembrane helix</keyword>
<evidence type="ECO:0000313" key="4">
    <source>
        <dbReference type="EMBL" id="NOT32783.1"/>
    </source>
</evidence>
<dbReference type="EMBL" id="JABFRW010000013">
    <property type="protein sequence ID" value="NOT32783.1"/>
    <property type="molecule type" value="Genomic_DNA"/>
</dbReference>
<keyword evidence="1" id="KW-0378">Hydrolase</keyword>
<organism evidence="4 5">
    <name type="scientific">Eiseniibacteriota bacterium</name>
    <dbReference type="NCBI Taxonomy" id="2212470"/>
    <lineage>
        <taxon>Bacteria</taxon>
        <taxon>Candidatus Eiseniibacteriota</taxon>
    </lineage>
</organism>
<reference evidence="4 5" key="1">
    <citation type="submission" date="2020-04" db="EMBL/GenBank/DDBJ databases">
        <title>Metagenomic profiling of ammonia- and methane-oxidizing microorganisms in a Dutch drinking water treatment plant.</title>
        <authorList>
            <person name="Poghosyan L."/>
            <person name="Leucker S."/>
        </authorList>
    </citation>
    <scope>NUCLEOTIDE SEQUENCE [LARGE SCALE GENOMIC DNA]</scope>
    <source>
        <strain evidence="4">S-RSF-IL-03</strain>
    </source>
</reference>
<dbReference type="InterPro" id="IPR001932">
    <property type="entry name" value="PPM-type_phosphatase-like_dom"/>
</dbReference>
<feature type="transmembrane region" description="Helical" evidence="2">
    <location>
        <begin position="89"/>
        <end position="111"/>
    </location>
</feature>
<dbReference type="GO" id="GO:0016791">
    <property type="term" value="F:phosphatase activity"/>
    <property type="evidence" value="ECO:0007669"/>
    <property type="project" value="TreeGrafter"/>
</dbReference>